<protein>
    <submittedName>
        <fullName evidence="2">GNAT family N-acetyltransferase</fullName>
    </submittedName>
</protein>
<name>A0A2V4P6V3_9ACTN</name>
<evidence type="ECO:0000313" key="3">
    <source>
        <dbReference type="Proteomes" id="UP000248039"/>
    </source>
</evidence>
<dbReference type="PROSITE" id="PS51186">
    <property type="entry name" value="GNAT"/>
    <property type="match status" value="1"/>
</dbReference>
<evidence type="ECO:0000259" key="1">
    <source>
        <dbReference type="PROSITE" id="PS51186"/>
    </source>
</evidence>
<dbReference type="AlphaFoldDB" id="A0A2V4P6V3"/>
<gene>
    <name evidence="2" type="ORF">C7C46_15150</name>
</gene>
<dbReference type="Pfam" id="PF12746">
    <property type="entry name" value="GNAT_acetyltran"/>
    <property type="match status" value="1"/>
</dbReference>
<comment type="caution">
    <text evidence="2">The sequence shown here is derived from an EMBL/GenBank/DDBJ whole genome shotgun (WGS) entry which is preliminary data.</text>
</comment>
<dbReference type="GO" id="GO:0016747">
    <property type="term" value="F:acyltransferase activity, transferring groups other than amino-acyl groups"/>
    <property type="evidence" value="ECO:0007669"/>
    <property type="project" value="InterPro"/>
</dbReference>
<organism evidence="2 3">
    <name type="scientific">Streptomyces tateyamensis</name>
    <dbReference type="NCBI Taxonomy" id="565073"/>
    <lineage>
        <taxon>Bacteria</taxon>
        <taxon>Bacillati</taxon>
        <taxon>Actinomycetota</taxon>
        <taxon>Actinomycetes</taxon>
        <taxon>Kitasatosporales</taxon>
        <taxon>Streptomycetaceae</taxon>
        <taxon>Streptomyces</taxon>
    </lineage>
</organism>
<evidence type="ECO:0000313" key="2">
    <source>
        <dbReference type="EMBL" id="PYC78852.1"/>
    </source>
</evidence>
<keyword evidence="3" id="KW-1185">Reference proteome</keyword>
<feature type="domain" description="N-acetyltransferase" evidence="1">
    <location>
        <begin position="93"/>
        <end position="223"/>
    </location>
</feature>
<dbReference type="SUPFAM" id="SSF55729">
    <property type="entry name" value="Acyl-CoA N-acyltransferases (Nat)"/>
    <property type="match status" value="1"/>
</dbReference>
<dbReference type="Proteomes" id="UP000248039">
    <property type="component" value="Unassembled WGS sequence"/>
</dbReference>
<dbReference type="RefSeq" id="WP_110669867.1">
    <property type="nucleotide sequence ID" value="NZ_PYBW01000047.1"/>
</dbReference>
<proteinExistence type="predicted"/>
<dbReference type="OrthoDB" id="4824241at2"/>
<accession>A0A2V4P6V3</accession>
<dbReference type="Gene3D" id="3.40.630.30">
    <property type="match status" value="1"/>
</dbReference>
<keyword evidence="2" id="KW-0808">Transferase</keyword>
<dbReference type="InterPro" id="IPR016181">
    <property type="entry name" value="Acyl_CoA_acyltransferase"/>
</dbReference>
<dbReference type="InterPro" id="IPR000182">
    <property type="entry name" value="GNAT_dom"/>
</dbReference>
<dbReference type="EMBL" id="PYBW01000047">
    <property type="protein sequence ID" value="PYC78852.1"/>
    <property type="molecule type" value="Genomic_DNA"/>
</dbReference>
<reference evidence="2 3" key="1">
    <citation type="submission" date="2018-03" db="EMBL/GenBank/DDBJ databases">
        <title>Bioinformatic expansion and discovery of thiopeptide antibiotics.</title>
        <authorList>
            <person name="Schwalen C.J."/>
            <person name="Hudson G.A."/>
            <person name="Mitchell D.A."/>
        </authorList>
    </citation>
    <scope>NUCLEOTIDE SEQUENCE [LARGE SCALE GENOMIC DNA]</scope>
    <source>
        <strain evidence="2 3">ATCC 21389</strain>
    </source>
</reference>
<sequence length="223" mass="23270">MSSDLSERARLLWAGLGRADFPEAGVSVVVSPDSGLCPPGWCGAVTLGDGTLVTAPTDRAAQRLRAVPVADLARHPEATEVIGPAHLAYLDRAEFRPIGQPAVHLPHDDPALVALRARATAPEADETDLANLSFAVLAPDGRALAAAGYHVWPGGAAQLNVFADPGERNRGHARSAAAAAVAHALAADLLPQWRARPAASRRVAAGLGFRELGVQYCLRLPTE</sequence>
<dbReference type="InterPro" id="IPR027365">
    <property type="entry name" value="GNAT_acetyltra_YdfB-like"/>
</dbReference>